<dbReference type="RefSeq" id="WP_142041521.1">
    <property type="nucleotide sequence ID" value="NZ_JBHTGS010000001.1"/>
</dbReference>
<comment type="caution">
    <text evidence="1">The sequence shown here is derived from an EMBL/GenBank/DDBJ whole genome shotgun (WGS) entry which is preliminary data.</text>
</comment>
<evidence type="ECO:0000313" key="2">
    <source>
        <dbReference type="Proteomes" id="UP000317043"/>
    </source>
</evidence>
<dbReference type="SMART" id="SM01101">
    <property type="entry name" value="CRISPR_assoc"/>
    <property type="match status" value="1"/>
</dbReference>
<gene>
    <name evidence="1" type="ORF">FB566_3482</name>
</gene>
<accession>A0A543AZB0</accession>
<dbReference type="OrthoDB" id="9795689at2"/>
<dbReference type="InParanoid" id="A0A543AZB0"/>
<dbReference type="EMBL" id="VFOW01000001">
    <property type="protein sequence ID" value="TQL77908.1"/>
    <property type="molecule type" value="Genomic_DNA"/>
</dbReference>
<proteinExistence type="predicted"/>
<dbReference type="AlphaFoldDB" id="A0A543AZB0"/>
<dbReference type="NCBIfam" id="TIGR01907">
    <property type="entry name" value="casE_Cse3"/>
    <property type="match status" value="1"/>
</dbReference>
<name>A0A543AZB0_9ACTN</name>
<dbReference type="Proteomes" id="UP000317043">
    <property type="component" value="Unassembled WGS sequence"/>
</dbReference>
<dbReference type="Pfam" id="PF08798">
    <property type="entry name" value="CRISPR_assoc"/>
    <property type="match status" value="1"/>
</dbReference>
<dbReference type="InterPro" id="IPR010179">
    <property type="entry name" value="CRISPR-assoc_prot_Cse3"/>
</dbReference>
<dbReference type="SUPFAM" id="SSF117987">
    <property type="entry name" value="CRISPR-associated protein"/>
    <property type="match status" value="2"/>
</dbReference>
<dbReference type="Gene3D" id="3.30.70.1210">
    <property type="entry name" value="Crispr-associated protein, domain 2"/>
    <property type="match status" value="1"/>
</dbReference>
<dbReference type="CDD" id="cd09727">
    <property type="entry name" value="Cas6_I-E"/>
    <property type="match status" value="1"/>
</dbReference>
<protein>
    <submittedName>
        <fullName evidence="1">CRISPR system Cascade subunit CasE</fullName>
    </submittedName>
</protein>
<keyword evidence="2" id="KW-1185">Reference proteome</keyword>
<organism evidence="1 2">
    <name type="scientific">Stackebrandtia endophytica</name>
    <dbReference type="NCBI Taxonomy" id="1496996"/>
    <lineage>
        <taxon>Bacteria</taxon>
        <taxon>Bacillati</taxon>
        <taxon>Actinomycetota</taxon>
        <taxon>Actinomycetes</taxon>
        <taxon>Glycomycetales</taxon>
        <taxon>Glycomycetaceae</taxon>
        <taxon>Stackebrandtia</taxon>
    </lineage>
</organism>
<reference evidence="1 2" key="1">
    <citation type="submission" date="2019-06" db="EMBL/GenBank/DDBJ databases">
        <title>Sequencing the genomes of 1000 actinobacteria strains.</title>
        <authorList>
            <person name="Klenk H.-P."/>
        </authorList>
    </citation>
    <scope>NUCLEOTIDE SEQUENCE [LARGE SCALE GENOMIC DNA]</scope>
    <source>
        <strain evidence="1 2">DSM 45928</strain>
    </source>
</reference>
<dbReference type="Gene3D" id="3.30.70.1200">
    <property type="entry name" value="Crispr-associated protein, domain 1"/>
    <property type="match status" value="1"/>
</dbReference>
<sequence>MYLTRFPVNVSRRDSRKLLGSPQAMHAAVMASYPQAPDPTPNARVLWRVDHTENQSILYITGPVEPDLTGLKEQAGWPTLEGGWDTVDYRRFLATLSAGQTWAFRLTANPVRFARPRDGLPTQALGHVTVAQQQEWLLSRAPGKGVKIDEGTLAVQDRRTAVFKRRGTDVTLRMATFDGLLEITDAESARRALCAGIGRARAYGCGLMTLTAVS</sequence>
<evidence type="ECO:0000313" key="1">
    <source>
        <dbReference type="EMBL" id="TQL77908.1"/>
    </source>
</evidence>